<feature type="region of interest" description="Disordered" evidence="17">
    <location>
        <begin position="492"/>
        <end position="562"/>
    </location>
</feature>
<feature type="compositionally biased region" description="Polar residues" evidence="17">
    <location>
        <begin position="547"/>
        <end position="559"/>
    </location>
</feature>
<comment type="subcellular location">
    <subcellularLocation>
        <location evidence="1">Nucleus</location>
    </subcellularLocation>
</comment>
<dbReference type="eggNOG" id="KOG2044">
    <property type="taxonomic scope" value="Eukaryota"/>
</dbReference>
<dbReference type="eggNOG" id="KOG1826">
    <property type="taxonomic scope" value="Eukaryota"/>
</dbReference>
<dbReference type="GO" id="GO:0004534">
    <property type="term" value="F:5'-3' RNA exonuclease activity"/>
    <property type="evidence" value="ECO:0007669"/>
    <property type="project" value="TreeGrafter"/>
</dbReference>
<evidence type="ECO:0000256" key="16">
    <source>
        <dbReference type="ARBA" id="ARBA00046137"/>
    </source>
</evidence>
<evidence type="ECO:0000256" key="1">
    <source>
        <dbReference type="ARBA" id="ARBA00004123"/>
    </source>
</evidence>
<dbReference type="SUPFAM" id="SSF48350">
    <property type="entry name" value="GTPase activation domain, GAP"/>
    <property type="match status" value="1"/>
</dbReference>
<evidence type="ECO:0000256" key="3">
    <source>
        <dbReference type="ARBA" id="ARBA00013845"/>
    </source>
</evidence>
<dbReference type="InterPro" id="IPR041412">
    <property type="entry name" value="Xrn1_helical"/>
</dbReference>
<feature type="compositionally biased region" description="Low complexity" evidence="17">
    <location>
        <begin position="509"/>
        <end position="523"/>
    </location>
</feature>
<keyword evidence="4" id="KW-0806">Transcription termination</keyword>
<evidence type="ECO:0000256" key="4">
    <source>
        <dbReference type="ARBA" id="ARBA00022472"/>
    </source>
</evidence>
<dbReference type="OrthoDB" id="372487at2759"/>
<dbReference type="PANTHER" id="PTHR12341">
    <property type="entry name" value="5'-&gt;3' EXORIBONUCLEASE"/>
    <property type="match status" value="1"/>
</dbReference>
<feature type="compositionally biased region" description="Basic and acidic residues" evidence="17">
    <location>
        <begin position="122"/>
        <end position="133"/>
    </location>
</feature>
<dbReference type="GO" id="GO:0006353">
    <property type="term" value="P:DNA-templated transcription termination"/>
    <property type="evidence" value="ECO:0007669"/>
    <property type="project" value="UniProtKB-KW"/>
</dbReference>
<keyword evidence="10" id="KW-0862">Zinc</keyword>
<dbReference type="Gene3D" id="1.25.40.1050">
    <property type="match status" value="1"/>
</dbReference>
<keyword evidence="15" id="KW-0539">Nucleus</keyword>
<feature type="domain" description="Ras-GAP" evidence="18">
    <location>
        <begin position="1440"/>
        <end position="1553"/>
    </location>
</feature>
<feature type="compositionally biased region" description="Basic and acidic residues" evidence="17">
    <location>
        <begin position="537"/>
        <end position="546"/>
    </location>
</feature>
<evidence type="ECO:0000256" key="17">
    <source>
        <dbReference type="SAM" id="MobiDB-lite"/>
    </source>
</evidence>
<evidence type="ECO:0000256" key="15">
    <source>
        <dbReference type="ARBA" id="ARBA00023242"/>
    </source>
</evidence>
<dbReference type="InterPro" id="IPR008936">
    <property type="entry name" value="Rho_GTPase_activation_prot"/>
</dbReference>
<comment type="similarity">
    <text evidence="2">Belongs to the 5'-3' exonuclease family. XRN2/RAT1 subfamily.</text>
</comment>
<dbReference type="Pfam" id="PF17846">
    <property type="entry name" value="XRN_M"/>
    <property type="match status" value="1"/>
</dbReference>
<feature type="compositionally biased region" description="Polar residues" evidence="17">
    <location>
        <begin position="1042"/>
        <end position="1056"/>
    </location>
</feature>
<dbReference type="Gene3D" id="3.40.525.10">
    <property type="entry name" value="CRAL-TRIO lipid binding domain"/>
    <property type="match status" value="1"/>
</dbReference>
<evidence type="ECO:0000313" key="19">
    <source>
        <dbReference type="EMBL" id="ERS95005.1"/>
    </source>
</evidence>
<dbReference type="AlphaFoldDB" id="U7PKF2"/>
<evidence type="ECO:0000256" key="8">
    <source>
        <dbReference type="ARBA" id="ARBA00022723"/>
    </source>
</evidence>
<dbReference type="Gene3D" id="1.10.506.10">
    <property type="entry name" value="GTPase Activation - p120gap, domain 1"/>
    <property type="match status" value="1"/>
</dbReference>
<evidence type="ECO:0000256" key="14">
    <source>
        <dbReference type="ARBA" id="ARBA00023163"/>
    </source>
</evidence>
<evidence type="ECO:0000256" key="10">
    <source>
        <dbReference type="ARBA" id="ARBA00022833"/>
    </source>
</evidence>
<dbReference type="InterPro" id="IPR036865">
    <property type="entry name" value="CRAL-TRIO_dom_sf"/>
</dbReference>
<dbReference type="Pfam" id="PF03159">
    <property type="entry name" value="XRN_N"/>
    <property type="match status" value="1"/>
</dbReference>
<keyword evidence="14" id="KW-0804">Transcription</keyword>
<dbReference type="GO" id="GO:0003723">
    <property type="term" value="F:RNA binding"/>
    <property type="evidence" value="ECO:0007669"/>
    <property type="project" value="TreeGrafter"/>
</dbReference>
<keyword evidence="11" id="KW-0269">Exonuclease</keyword>
<organism evidence="19 20">
    <name type="scientific">Sporothrix schenckii (strain ATCC 58251 / de Perez 2211183)</name>
    <name type="common">Rose-picker's disease fungus</name>
    <dbReference type="NCBI Taxonomy" id="1391915"/>
    <lineage>
        <taxon>Eukaryota</taxon>
        <taxon>Fungi</taxon>
        <taxon>Dikarya</taxon>
        <taxon>Ascomycota</taxon>
        <taxon>Pezizomycotina</taxon>
        <taxon>Sordariomycetes</taxon>
        <taxon>Sordariomycetidae</taxon>
        <taxon>Ophiostomatales</taxon>
        <taxon>Ophiostomataceae</taxon>
        <taxon>Sporothrix</taxon>
    </lineage>
</organism>
<feature type="region of interest" description="Disordered" evidence="17">
    <location>
        <begin position="408"/>
        <end position="451"/>
    </location>
</feature>
<dbReference type="Proteomes" id="UP000018087">
    <property type="component" value="Unassembled WGS sequence"/>
</dbReference>
<dbReference type="SMART" id="SM00323">
    <property type="entry name" value="RasGAP"/>
    <property type="match status" value="1"/>
</dbReference>
<evidence type="ECO:0000256" key="5">
    <source>
        <dbReference type="ARBA" id="ARBA00022552"/>
    </source>
</evidence>
<evidence type="ECO:0000313" key="20">
    <source>
        <dbReference type="Proteomes" id="UP000018087"/>
    </source>
</evidence>
<dbReference type="GO" id="GO:0006397">
    <property type="term" value="P:mRNA processing"/>
    <property type="evidence" value="ECO:0007669"/>
    <property type="project" value="UniProtKB-KW"/>
</dbReference>
<dbReference type="GO" id="GO:0000956">
    <property type="term" value="P:nuclear-transcribed mRNA catabolic process"/>
    <property type="evidence" value="ECO:0007669"/>
    <property type="project" value="TreeGrafter"/>
</dbReference>
<protein>
    <recommendedName>
        <fullName evidence="3">5'-3' exoribonuclease 2</fullName>
    </recommendedName>
</protein>
<keyword evidence="13" id="KW-0175">Coiled coil</keyword>
<keyword evidence="12" id="KW-0805">Transcription regulation</keyword>
<dbReference type="EMBL" id="KI440856">
    <property type="protein sequence ID" value="ERS95005.1"/>
    <property type="molecule type" value="Genomic_DNA"/>
</dbReference>
<dbReference type="InterPro" id="IPR001251">
    <property type="entry name" value="CRAL-TRIO_dom"/>
</dbReference>
<evidence type="ECO:0000259" key="18">
    <source>
        <dbReference type="PROSITE" id="PS50018"/>
    </source>
</evidence>
<keyword evidence="5" id="KW-0698">rRNA processing</keyword>
<dbReference type="HOGENOM" id="CLU_232730_0_0_1"/>
<keyword evidence="9" id="KW-0378">Hydrolase</keyword>
<keyword evidence="20" id="KW-1185">Reference proteome</keyword>
<dbReference type="PROSITE" id="PS50018">
    <property type="entry name" value="RAS_GTPASE_ACTIV_2"/>
    <property type="match status" value="1"/>
</dbReference>
<sequence length="2077" mass="232104">MGIPAAFRWLSSKYPKIISPVVEETPKEMDDGVVIPVDTTGPNPNGDEFDNLYLDMNGIVHPCSHPEDRPPPADEEEMMLEIFKYTDRVVNMVRPRKLLMIAVDGVAPRAKMNQQRSRRFRSAQEAKEKEEDKEELLKLLKQQNGGSLSEASLEVVSKKAFDSNSITPGTPFMDILAASLRYWCAYKLNTDPGWSKMKIIISDASVPGEGEHKIMDFVRAQRASPNHDPNTRHVIYGLDADLIMLSLATHEPYFRVLREDVFFQDSKARLCKLCGQKGHEASACRGQAKEKDGEFDEKDTSHTQKPFIWLHVSVLREYLAVELDVPNLPFRWDLERAIDDWIFLCCFVGNDFLPHLPALEIRENGINTLTALWKENLPLMNGYITKDGHVDLRRAQVIMSGLAKQEDSIFRRRKQQEDRREENNKRRKLHQEQGKNRNDTRNTARSLGGDSVFAEGTAGLNLRPIATFTPETSKTITHDVVVNGRPATDANVANKSAASVLKSRMQNRTAQTTTNTNDTAASTNEKDADQRTALGKRKADDIEDSVKSTPQSSETSTPATKLPVEGSVDTVRMWEEGYADRYYEQKFQVDPKDIEFRHGVARAYVEGLAWVLLYYFQGCPSWEWYYPYHYAPFAADFVDLSRLELHFEKGRISKPFEQLMSVLPAASRHAIPEVFHDLMLNEDSEIIDFYPEEFDLDLNGKKFAWQGVALLPFIDMARLLAAIEKRYPLLSPADKIRNGIGKIVMLLSDADTALYDEVTSNFYSKRQGPLKYKLDPLVSGGIAGNIEKIDDYIPHGSLTYPLERKALPDIEYDRSLSVNFELLSTPHEHKSMLLRGVKLPTPVINRGDKEALLNNSCAALRPQYTGPAIICKMNGDAGLVGCLVERLTTRLPHRTGTHGDGLFHDEIVAITRTTLVKVSASSIVIVLDTLLSLLEDVARPYNKIAASHPPHVLLSELYVLALLADCCSSHWGASVVATDAESDEGVSTKWRRAKSPPPITLETALVRRIFEVIKMFMNPMPDGQLLSAKTILDDYTAENLSVSGTSSEAPKTPVSSRSDDVVGTTQMMDSRVSEIERHVKTIVEYVTASAWKPSLEYLKSVFHKLLATVNVRVRETMREVLSSEISPTLYQALFKTLESELDILFTGVLEQTSRSLEGEVAFAEQSVSLLRALIERLDSPSDLGAASSVHLGALTLNFAKFLDTTPDSPNNLRVKIKTCQLCEAVTKRKEHLNLRDDVRIRNQLLEIIFGWIARPHSPSGHVHGSNVASRQDEATRVQKDLDKACLKCLAELTYRLPLQPADGQSDAGTSELKSHMFHTYFNRFLSLLNLEQTELARADYIASSPREEISASELAITILSNLLSANLDVGLKRSLSIGYHENVEIRTAFVRVLCNILMQGTEFSNLSDTAVGDKYDELIDILTNDTALATSMAAVCPSSEVDELTISLLNVFESRGMGFDLLEAVIKLEVEETESESELLRRTCVATKMLSVYAKWKGSAYLKATLQKVVERLMMTAKDLDFELDPTRVKSQDELTKNAVQLQIVAKVFIDDIKPLRNLITNLGPPPLAVTWNRPQITLNNPPAYSQFQNFMLRNAFRSSESFVTSRAVYDGGESKDGLSIICIILRNIDVDSIDYDTLVFCYLKIASRLWHKPFGLLIDATCYSGQSEPPDELFQKLEALTPTELSRQLSRVYIYNMNSTFRLDEARLSKLRGALESLSEGKSDLFSNFAPTSFGRDGASISTNQEVGPSLAATESLAALLFELCSVAAPSVDIANAWRARWMSLVASTAFQNNPAIQPRAFTVMGCLAREEVDDDLLYQVLVALRTSIGRFSDDNNSDMMVAIVTSLSKMMAKLPSASRYGYQLFWLAMSLLRLVPPGLFNCTAQFLESVLTNISSSGEIRGERMIPFLLQGRAPLEDAALALDEAYGVHFNSENFHFAACACLVRGLTDTMTKSTALRVLSTLLELTSWTPTEKETKVADMSGSPYLALILARVGSVEEFKDSLWHVGISPMSLPSLAHVHAIQNVSAMKEKDLLLNTAMELVDFQYLEDALQNRTLLWLNDLAREKPNVILHL</sequence>
<gene>
    <name evidence="19" type="ORF">HMPREF1624_08494</name>
</gene>
<dbReference type="Gene3D" id="3.40.50.12390">
    <property type="match status" value="2"/>
</dbReference>
<dbReference type="InterPro" id="IPR001936">
    <property type="entry name" value="RasGAP_dom"/>
</dbReference>
<evidence type="ECO:0000256" key="2">
    <source>
        <dbReference type="ARBA" id="ARBA00006994"/>
    </source>
</evidence>
<dbReference type="FunFam" id="3.40.50.12390:FF:000005">
    <property type="entry name" value="5'-3' exoribonuclease 2"/>
    <property type="match status" value="1"/>
</dbReference>
<dbReference type="GO" id="GO:0006364">
    <property type="term" value="P:rRNA processing"/>
    <property type="evidence" value="ECO:0007669"/>
    <property type="project" value="UniProtKB-KW"/>
</dbReference>
<dbReference type="InterPro" id="IPR027073">
    <property type="entry name" value="5_3_exoribonuclease"/>
</dbReference>
<feature type="region of interest" description="Disordered" evidence="17">
    <location>
        <begin position="1042"/>
        <end position="1061"/>
    </location>
</feature>
<dbReference type="GO" id="GO:0005634">
    <property type="term" value="C:nucleus"/>
    <property type="evidence" value="ECO:0007669"/>
    <property type="project" value="UniProtKB-SubCell"/>
</dbReference>
<keyword evidence="6" id="KW-0507">mRNA processing</keyword>
<evidence type="ECO:0000256" key="6">
    <source>
        <dbReference type="ARBA" id="ARBA00022664"/>
    </source>
</evidence>
<accession>U7PKF2</accession>
<feature type="region of interest" description="Disordered" evidence="17">
    <location>
        <begin position="112"/>
        <end position="133"/>
    </location>
</feature>
<evidence type="ECO:0000256" key="7">
    <source>
        <dbReference type="ARBA" id="ARBA00022722"/>
    </source>
</evidence>
<dbReference type="GO" id="GO:0046872">
    <property type="term" value="F:metal ion binding"/>
    <property type="evidence" value="ECO:0007669"/>
    <property type="project" value="UniProtKB-KW"/>
</dbReference>
<dbReference type="InterPro" id="IPR004859">
    <property type="entry name" value="Xrn1_N"/>
</dbReference>
<reference evidence="20" key="1">
    <citation type="journal article" date="2014" name="Genome Announc.">
        <title>Genome sequence of the pathogenic fungus Sporothrix schenckii (ATCC 58251).</title>
        <authorList>
            <person name="Cuomo C.A."/>
            <person name="Rodriguez-Del Valle N."/>
            <person name="Perez-Sanchez L."/>
            <person name="Abouelleil A."/>
            <person name="Goldberg J."/>
            <person name="Young S."/>
            <person name="Zeng Q."/>
            <person name="Birren B.W."/>
        </authorList>
    </citation>
    <scope>NUCLEOTIDE SEQUENCE [LARGE SCALE GENOMIC DNA]</scope>
    <source>
        <strain evidence="20">ATCC 58251 / de Perez 2211183</strain>
    </source>
</reference>
<comment type="function">
    <text evidence="16">Possesses 5'-&gt;3' exoribonuclease activity. Required for the processing of nuclear mRNA and rRNA precursors. May promote the termination of transcription by RNA polymerase II. Essential for vegetative cell growth and chromosome segregation.</text>
</comment>
<evidence type="ECO:0000256" key="9">
    <source>
        <dbReference type="ARBA" id="ARBA00022801"/>
    </source>
</evidence>
<name>U7PKF2_SPOS1</name>
<proteinExistence type="inferred from homology"/>
<evidence type="ECO:0000256" key="12">
    <source>
        <dbReference type="ARBA" id="ARBA00023015"/>
    </source>
</evidence>
<evidence type="ECO:0000256" key="13">
    <source>
        <dbReference type="ARBA" id="ARBA00023054"/>
    </source>
</evidence>
<keyword evidence="8" id="KW-0479">Metal-binding</keyword>
<dbReference type="STRING" id="1391915.U7PKF2"/>
<dbReference type="FunFam" id="3.40.50.12390:FF:000003">
    <property type="entry name" value="5'-3' exoribonuclease"/>
    <property type="match status" value="1"/>
</dbReference>
<dbReference type="PANTHER" id="PTHR12341:SF41">
    <property type="entry name" value="5'-3' EXORIBONUCLEASE 2"/>
    <property type="match status" value="1"/>
</dbReference>
<dbReference type="FunFam" id="1.25.40.1050:FF:000002">
    <property type="entry name" value="5'-3' exoribonuclease"/>
    <property type="match status" value="1"/>
</dbReference>
<dbReference type="Pfam" id="PF13716">
    <property type="entry name" value="CRAL_TRIO_2"/>
    <property type="match status" value="1"/>
</dbReference>
<keyword evidence="7" id="KW-0540">Nuclease</keyword>
<evidence type="ECO:0000256" key="11">
    <source>
        <dbReference type="ARBA" id="ARBA00022839"/>
    </source>
</evidence>
<dbReference type="CDD" id="cd18673">
    <property type="entry name" value="PIN_XRN1-2-like"/>
    <property type="match status" value="1"/>
</dbReference>
<feature type="compositionally biased region" description="Basic and acidic residues" evidence="17">
    <location>
        <begin position="408"/>
        <end position="442"/>
    </location>
</feature>
<dbReference type="Pfam" id="PF00616">
    <property type="entry name" value="RasGAP"/>
    <property type="match status" value="1"/>
</dbReference>